<dbReference type="PANTHER" id="PTHR38462">
    <property type="entry name" value="EXONUCLEASE-LIKE PROTEIN"/>
    <property type="match status" value="1"/>
</dbReference>
<gene>
    <name evidence="2" type="ORF">ENV62_01110</name>
</gene>
<feature type="domain" description="YprB ribonuclease H-like" evidence="1">
    <location>
        <begin position="94"/>
        <end position="243"/>
    </location>
</feature>
<dbReference type="AlphaFoldDB" id="A0A7C3SHV5"/>
<reference evidence="2" key="1">
    <citation type="journal article" date="2020" name="mSystems">
        <title>Genome- and Community-Level Interaction Insights into Carbon Utilization and Element Cycling Functions of Hydrothermarchaeota in Hydrothermal Sediment.</title>
        <authorList>
            <person name="Zhou Z."/>
            <person name="Liu Y."/>
            <person name="Xu W."/>
            <person name="Pan J."/>
            <person name="Luo Z.H."/>
            <person name="Li M."/>
        </authorList>
    </citation>
    <scope>NUCLEOTIDE SEQUENCE [LARGE SCALE GENOMIC DNA]</scope>
    <source>
        <strain evidence="2">SpSt-776</strain>
    </source>
</reference>
<sequence length="285" mass="32794">MILFGYNTVLKRTFIHCPGVGPKTEAQFWQLGLHTWEDFLAAESVPGIGPQRISLLKATVRESLDHLSEIRYFAAKLPGPEHWRLFRHFRRRAAYLDIETYGASWPALRITVVGLFDGSRLRQFVQGYNLEEFPQALADLDLLVTFNGTQFDLPVLKACFPGLRLPPVHLDLRFILARLGYKGGLKKIEPQFGICRPPEVMGLNGYDAVLLWERYQRGDRTALELLLEYNREDVANLELIMEQAFARCQEMVLRPQSDRPDPWPDGRRAPRRVLVTRGSFDQEDV</sequence>
<dbReference type="Pfam" id="PF13482">
    <property type="entry name" value="RNase_H_2"/>
    <property type="match status" value="1"/>
</dbReference>
<keyword evidence="2" id="KW-0540">Nuclease</keyword>
<dbReference type="InterPro" id="IPR038720">
    <property type="entry name" value="YprB_RNase_H-like_dom"/>
</dbReference>
<dbReference type="GO" id="GO:0004527">
    <property type="term" value="F:exonuclease activity"/>
    <property type="evidence" value="ECO:0007669"/>
    <property type="project" value="UniProtKB-KW"/>
</dbReference>
<accession>A0A7C3SHV5</accession>
<name>A0A7C3SHV5_9BACT</name>
<dbReference type="EMBL" id="DTHB01000016">
    <property type="protein sequence ID" value="HGB13826.1"/>
    <property type="molecule type" value="Genomic_DNA"/>
</dbReference>
<comment type="caution">
    <text evidence="2">The sequence shown here is derived from an EMBL/GenBank/DDBJ whole genome shotgun (WGS) entry which is preliminary data.</text>
</comment>
<dbReference type="PANTHER" id="PTHR38462:SF1">
    <property type="entry name" value="YPRB RIBONUCLEASE H-LIKE DOMAIN-CONTAINING PROTEIN"/>
    <property type="match status" value="1"/>
</dbReference>
<evidence type="ECO:0000259" key="1">
    <source>
        <dbReference type="Pfam" id="PF13482"/>
    </source>
</evidence>
<proteinExistence type="predicted"/>
<dbReference type="SUPFAM" id="SSF53098">
    <property type="entry name" value="Ribonuclease H-like"/>
    <property type="match status" value="1"/>
</dbReference>
<evidence type="ECO:0000313" key="2">
    <source>
        <dbReference type="EMBL" id="HGB13826.1"/>
    </source>
</evidence>
<keyword evidence="2" id="KW-0378">Hydrolase</keyword>
<keyword evidence="2" id="KW-0269">Exonuclease</keyword>
<organism evidence="2">
    <name type="scientific">Desulfobacca acetoxidans</name>
    <dbReference type="NCBI Taxonomy" id="60893"/>
    <lineage>
        <taxon>Bacteria</taxon>
        <taxon>Pseudomonadati</taxon>
        <taxon>Thermodesulfobacteriota</taxon>
        <taxon>Desulfobaccia</taxon>
        <taxon>Desulfobaccales</taxon>
        <taxon>Desulfobaccaceae</taxon>
        <taxon>Desulfobacca</taxon>
    </lineage>
</organism>
<dbReference type="InterPro" id="IPR012337">
    <property type="entry name" value="RNaseH-like_sf"/>
</dbReference>
<protein>
    <submittedName>
        <fullName evidence="2">Exonuclease</fullName>
    </submittedName>
</protein>